<dbReference type="SUPFAM" id="SSF57884">
    <property type="entry name" value="Ada DNA repair protein, N-terminal domain (N-Ada 10)"/>
    <property type="match status" value="1"/>
</dbReference>
<dbReference type="Pfam" id="PF12833">
    <property type="entry name" value="HTH_18"/>
    <property type="match status" value="1"/>
</dbReference>
<dbReference type="PIRSF" id="PIRSF000408">
    <property type="entry name" value="Alkyltransferas_AdaA"/>
    <property type="match status" value="1"/>
</dbReference>
<dbReference type="PANTHER" id="PTHR43280">
    <property type="entry name" value="ARAC-FAMILY TRANSCRIPTIONAL REGULATOR"/>
    <property type="match status" value="1"/>
</dbReference>
<dbReference type="Gene3D" id="3.40.10.10">
    <property type="entry name" value="DNA Methylphosphotriester Repair Domain"/>
    <property type="match status" value="1"/>
</dbReference>
<dbReference type="InterPro" id="IPR009057">
    <property type="entry name" value="Homeodomain-like_sf"/>
</dbReference>
<dbReference type="InterPro" id="IPR035451">
    <property type="entry name" value="Ada-like_dom_sf"/>
</dbReference>
<dbReference type="PROSITE" id="PS01124">
    <property type="entry name" value="HTH_ARAC_FAMILY_2"/>
    <property type="match status" value="1"/>
</dbReference>
<comment type="caution">
    <text evidence="13">The sequence shown here is derived from an EMBL/GenBank/DDBJ whole genome shotgun (WGS) entry which is preliminary data.</text>
</comment>
<dbReference type="InterPro" id="IPR018060">
    <property type="entry name" value="HTH_AraC"/>
</dbReference>
<dbReference type="PRINTS" id="PR00032">
    <property type="entry name" value="HTHARAC"/>
</dbReference>
<dbReference type="InterPro" id="IPR020449">
    <property type="entry name" value="Tscrpt_reg_AraC-type_HTH"/>
</dbReference>
<sequence length="183" mass="20630">MENLTRADVMWRAICNNDATADGQFFYGVTSTGIFCRPSCHSRLPKRANVRLFNNADGALAAGFRPCKRCRPTGTIVAASEWVQTIKQIIEQHYAEPLTLSELAQRAHGAPFYLHHVFQQQTGQTPMAYLRLIRLAHARDLLTTTDQPIATIASACGFQSAAYFSTQFKQAYRQTPRQFRQQC</sequence>
<evidence type="ECO:0000256" key="1">
    <source>
        <dbReference type="ARBA" id="ARBA00001947"/>
    </source>
</evidence>
<evidence type="ECO:0000256" key="3">
    <source>
        <dbReference type="ARBA" id="ARBA00022679"/>
    </source>
</evidence>
<dbReference type="SMART" id="SM00342">
    <property type="entry name" value="HTH_ARAC"/>
    <property type="match status" value="1"/>
</dbReference>
<evidence type="ECO:0000313" key="14">
    <source>
        <dbReference type="Proteomes" id="UP000236162"/>
    </source>
</evidence>
<feature type="domain" description="HTH araC/xylS-type" evidence="12">
    <location>
        <begin position="84"/>
        <end position="182"/>
    </location>
</feature>
<keyword evidence="2" id="KW-0489">Methyltransferase</keyword>
<evidence type="ECO:0000256" key="10">
    <source>
        <dbReference type="ARBA" id="ARBA00023163"/>
    </source>
</evidence>
<dbReference type="Proteomes" id="UP000236162">
    <property type="component" value="Unassembled WGS sequence"/>
</dbReference>
<dbReference type="EMBL" id="BDOR01000022">
    <property type="protein sequence ID" value="GBF03141.1"/>
    <property type="molecule type" value="Genomic_DNA"/>
</dbReference>
<protein>
    <submittedName>
        <fullName evidence="13">Methylphosphotriester-DNA alkyltransferase</fullName>
    </submittedName>
</protein>
<keyword evidence="5" id="KW-0227">DNA damage</keyword>
<evidence type="ECO:0000313" key="13">
    <source>
        <dbReference type="EMBL" id="GBF03141.1"/>
    </source>
</evidence>
<keyword evidence="10" id="KW-0804">Transcription</keyword>
<evidence type="ECO:0000256" key="9">
    <source>
        <dbReference type="ARBA" id="ARBA00023159"/>
    </source>
</evidence>
<comment type="cofactor">
    <cofactor evidence="1">
        <name>Zn(2+)</name>
        <dbReference type="ChEBI" id="CHEBI:29105"/>
    </cofactor>
</comment>
<dbReference type="Pfam" id="PF02805">
    <property type="entry name" value="Ada_Zn_binding"/>
    <property type="match status" value="1"/>
</dbReference>
<keyword evidence="9" id="KW-0010">Activator</keyword>
<reference evidence="13 14" key="1">
    <citation type="submission" date="2017-04" db="EMBL/GenBank/DDBJ databases">
        <title>In vitro and in silico characterization of Lactobacillus paraplantarum D2-1, a starter culture for soymilk fermentation.</title>
        <authorList>
            <person name="Endo A."/>
            <person name="Sasaki F."/>
            <person name="Maeno S."/>
            <person name="Kanesaki Y."/>
            <person name="Kubota E."/>
            <person name="Torres G.A."/>
            <person name="Tomita S."/>
            <person name="Nakagawa J."/>
        </authorList>
    </citation>
    <scope>NUCLEOTIDE SEQUENCE [LARGE SCALE GENOMIC DNA]</scope>
    <source>
        <strain evidence="13 14">D2-1</strain>
    </source>
</reference>
<dbReference type="InterPro" id="IPR018062">
    <property type="entry name" value="HTH_AraC-typ_CS"/>
</dbReference>
<keyword evidence="7" id="KW-0805">Transcription regulation</keyword>
<keyword evidence="11" id="KW-0234">DNA repair</keyword>
<evidence type="ECO:0000256" key="11">
    <source>
        <dbReference type="ARBA" id="ARBA00023204"/>
    </source>
</evidence>
<dbReference type="InterPro" id="IPR004026">
    <property type="entry name" value="Ada_DNA_repair_Zn-bd"/>
</dbReference>
<keyword evidence="4" id="KW-0479">Metal-binding</keyword>
<evidence type="ECO:0000256" key="7">
    <source>
        <dbReference type="ARBA" id="ARBA00023015"/>
    </source>
</evidence>
<proteinExistence type="predicted"/>
<dbReference type="PANTHER" id="PTHR43280:SF28">
    <property type="entry name" value="HTH-TYPE TRANSCRIPTIONAL ACTIVATOR RHAS"/>
    <property type="match status" value="1"/>
</dbReference>
<dbReference type="PROSITE" id="PS00041">
    <property type="entry name" value="HTH_ARAC_FAMILY_1"/>
    <property type="match status" value="1"/>
</dbReference>
<evidence type="ECO:0000256" key="8">
    <source>
        <dbReference type="ARBA" id="ARBA00023125"/>
    </source>
</evidence>
<keyword evidence="8" id="KW-0238">DNA-binding</keyword>
<organism evidence="13 14">
    <name type="scientific">Lactiplantibacillus paraplantarum</name>
    <dbReference type="NCBI Taxonomy" id="60520"/>
    <lineage>
        <taxon>Bacteria</taxon>
        <taxon>Bacillati</taxon>
        <taxon>Bacillota</taxon>
        <taxon>Bacilli</taxon>
        <taxon>Lactobacillales</taxon>
        <taxon>Lactobacillaceae</taxon>
        <taxon>Lactiplantibacillus</taxon>
    </lineage>
</organism>
<dbReference type="InterPro" id="IPR016220">
    <property type="entry name" value="Me-P-triester_DNA_alkyl-Trfase"/>
</dbReference>
<name>A0ABQ0NDN4_9LACO</name>
<evidence type="ECO:0000259" key="12">
    <source>
        <dbReference type="PROSITE" id="PS01124"/>
    </source>
</evidence>
<keyword evidence="6" id="KW-0862">Zinc</keyword>
<gene>
    <name evidence="13" type="ORF">LPPLD21_02696</name>
</gene>
<keyword evidence="14" id="KW-1185">Reference proteome</keyword>
<evidence type="ECO:0000256" key="2">
    <source>
        <dbReference type="ARBA" id="ARBA00022603"/>
    </source>
</evidence>
<dbReference type="SUPFAM" id="SSF46689">
    <property type="entry name" value="Homeodomain-like"/>
    <property type="match status" value="2"/>
</dbReference>
<evidence type="ECO:0000256" key="4">
    <source>
        <dbReference type="ARBA" id="ARBA00022723"/>
    </source>
</evidence>
<keyword evidence="3" id="KW-0808">Transferase</keyword>
<evidence type="ECO:0000256" key="5">
    <source>
        <dbReference type="ARBA" id="ARBA00022763"/>
    </source>
</evidence>
<dbReference type="Gene3D" id="1.10.10.60">
    <property type="entry name" value="Homeodomain-like"/>
    <property type="match status" value="2"/>
</dbReference>
<accession>A0ABQ0NDN4</accession>
<evidence type="ECO:0000256" key="6">
    <source>
        <dbReference type="ARBA" id="ARBA00022833"/>
    </source>
</evidence>